<dbReference type="OrthoDB" id="3365840at2"/>
<dbReference type="Pfam" id="PF08357">
    <property type="entry name" value="SEFIR"/>
    <property type="match status" value="1"/>
</dbReference>
<dbReference type="Gene3D" id="3.40.50.11530">
    <property type="match status" value="1"/>
</dbReference>
<evidence type="ECO:0000259" key="1">
    <source>
        <dbReference type="PROSITE" id="PS51534"/>
    </source>
</evidence>
<organism evidence="2 3">
    <name type="scientific">Amycolatopsis bartoniae</name>
    <dbReference type="NCBI Taxonomy" id="941986"/>
    <lineage>
        <taxon>Bacteria</taxon>
        <taxon>Bacillati</taxon>
        <taxon>Actinomycetota</taxon>
        <taxon>Actinomycetes</taxon>
        <taxon>Pseudonocardiales</taxon>
        <taxon>Pseudonocardiaceae</taxon>
        <taxon>Amycolatopsis</taxon>
    </lineage>
</organism>
<feature type="domain" description="SEFIR" evidence="1">
    <location>
        <begin position="11"/>
        <end position="150"/>
    </location>
</feature>
<dbReference type="InterPro" id="IPR013568">
    <property type="entry name" value="SEFIR_dom"/>
</dbReference>
<reference evidence="2" key="2">
    <citation type="submission" date="2020-09" db="EMBL/GenBank/DDBJ databases">
        <authorList>
            <person name="Sun Q."/>
            <person name="Zhou Y."/>
        </authorList>
    </citation>
    <scope>NUCLEOTIDE SEQUENCE</scope>
    <source>
        <strain evidence="2">CGMCC 4.7679</strain>
    </source>
</reference>
<dbReference type="AlphaFoldDB" id="A0A8H9IW76"/>
<reference evidence="2" key="1">
    <citation type="journal article" date="2014" name="Int. J. Syst. Evol. Microbiol.">
        <title>Complete genome sequence of Corynebacterium casei LMG S-19264T (=DSM 44701T), isolated from a smear-ripened cheese.</title>
        <authorList>
            <consortium name="US DOE Joint Genome Institute (JGI-PGF)"/>
            <person name="Walter F."/>
            <person name="Albersmeier A."/>
            <person name="Kalinowski J."/>
            <person name="Ruckert C."/>
        </authorList>
    </citation>
    <scope>NUCLEOTIDE SEQUENCE</scope>
    <source>
        <strain evidence="2">CGMCC 4.7679</strain>
    </source>
</reference>
<evidence type="ECO:0000313" key="3">
    <source>
        <dbReference type="Proteomes" id="UP000658656"/>
    </source>
</evidence>
<sequence>MHSAEGTRTIVTRVFLSYIHDSERHKQQVLEFAIFLRSCGIDVAFDQWAGPARQDWYAWANREMLAADYILVIASAGYLEIGDGNGSANKNRGGQSEAATLRDLLQEDREKWLPKIVPVLLPGHHVTEIPRFLQPQAATRYPVESFTVEGAEDLLRMLTGQPGHVLPPLGSPPVLPPRSPAPVAGEPVWRELPAPAPALWRRDLVTDYYRPQGSMVELHLVPVGSPSRLPVRRLDTLRPELAALGRTKALFTPEQSLQANSTDRAVWAYSTDWRLGEAGIAVTRAGQRSCWFALPSVSPVRVLDEEDLVRTLVERLALLAEIELPAPEEIALAVGMDPLGILTFAKLSDAASSSSHSIHMGPEVVRVEPEEAVRFDDLQRFPEIIADELTARLISRLKRR</sequence>
<accession>A0A8H9IW76</accession>
<gene>
    <name evidence="2" type="ORF">GCM10017566_48570</name>
</gene>
<keyword evidence="3" id="KW-1185">Reference proteome</keyword>
<protein>
    <recommendedName>
        <fullName evidence="1">SEFIR domain-containing protein</fullName>
    </recommendedName>
</protein>
<name>A0A8H9IW76_9PSEU</name>
<dbReference type="PROSITE" id="PS51534">
    <property type="entry name" value="SEFIR"/>
    <property type="match status" value="1"/>
</dbReference>
<evidence type="ECO:0000313" key="2">
    <source>
        <dbReference type="EMBL" id="GHF68983.1"/>
    </source>
</evidence>
<dbReference type="Proteomes" id="UP000658656">
    <property type="component" value="Unassembled WGS sequence"/>
</dbReference>
<comment type="caution">
    <text evidence="2">The sequence shown here is derived from an EMBL/GenBank/DDBJ whole genome shotgun (WGS) entry which is preliminary data.</text>
</comment>
<dbReference type="EMBL" id="BNAV01000007">
    <property type="protein sequence ID" value="GHF68983.1"/>
    <property type="molecule type" value="Genomic_DNA"/>
</dbReference>
<proteinExistence type="predicted"/>